<keyword evidence="8" id="KW-0472">Membrane</keyword>
<feature type="domain" description="ABC transmembrane type-1" evidence="11">
    <location>
        <begin position="430"/>
        <end position="483"/>
    </location>
</feature>
<feature type="domain" description="ABC transporter" evidence="10">
    <location>
        <begin position="163"/>
        <end position="399"/>
    </location>
</feature>
<evidence type="ECO:0000256" key="5">
    <source>
        <dbReference type="ARBA" id="ARBA00022741"/>
    </source>
</evidence>
<evidence type="ECO:0000259" key="10">
    <source>
        <dbReference type="PROSITE" id="PS50893"/>
    </source>
</evidence>
<dbReference type="SUPFAM" id="SSF52540">
    <property type="entry name" value="P-loop containing nucleoside triphosphate hydrolases"/>
    <property type="match status" value="2"/>
</dbReference>
<dbReference type="GO" id="GO:0005743">
    <property type="term" value="C:mitochondrial inner membrane"/>
    <property type="evidence" value="ECO:0007669"/>
    <property type="project" value="TreeGrafter"/>
</dbReference>
<dbReference type="InterPro" id="IPR003439">
    <property type="entry name" value="ABC_transporter-like_ATP-bd"/>
</dbReference>
<dbReference type="InterPro" id="IPR011527">
    <property type="entry name" value="ABC1_TM_dom"/>
</dbReference>
<feature type="chain" id="PRO_5033058120" evidence="9">
    <location>
        <begin position="17"/>
        <end position="773"/>
    </location>
</feature>
<feature type="signal peptide" evidence="9">
    <location>
        <begin position="1"/>
        <end position="16"/>
    </location>
</feature>
<protein>
    <submittedName>
        <fullName evidence="12">Uncharacterized protein</fullName>
    </submittedName>
</protein>
<evidence type="ECO:0000256" key="9">
    <source>
        <dbReference type="SAM" id="SignalP"/>
    </source>
</evidence>
<dbReference type="Gene3D" id="1.20.1560.10">
    <property type="entry name" value="ABC transporter type 1, transmembrane domain"/>
    <property type="match status" value="2"/>
</dbReference>
<evidence type="ECO:0000256" key="7">
    <source>
        <dbReference type="ARBA" id="ARBA00022989"/>
    </source>
</evidence>
<dbReference type="CDD" id="cd03249">
    <property type="entry name" value="ABC_MTABC3_MDL1_MDL2"/>
    <property type="match status" value="2"/>
</dbReference>
<keyword evidence="3" id="KW-0813">Transport</keyword>
<keyword evidence="9" id="KW-0732">Signal</keyword>
<keyword evidence="7" id="KW-1133">Transmembrane helix</keyword>
<name>A0A813V7L1_9BILA</name>
<keyword evidence="6" id="KW-0067">ATP-binding</keyword>
<keyword evidence="13" id="KW-1185">Reference proteome</keyword>
<organism evidence="12 13">
    <name type="scientific">Rotaria sordida</name>
    <dbReference type="NCBI Taxonomy" id="392033"/>
    <lineage>
        <taxon>Eukaryota</taxon>
        <taxon>Metazoa</taxon>
        <taxon>Spiralia</taxon>
        <taxon>Gnathifera</taxon>
        <taxon>Rotifera</taxon>
        <taxon>Eurotatoria</taxon>
        <taxon>Bdelloidea</taxon>
        <taxon>Philodinida</taxon>
        <taxon>Philodinidae</taxon>
        <taxon>Rotaria</taxon>
    </lineage>
</organism>
<dbReference type="InterPro" id="IPR036640">
    <property type="entry name" value="ABC1_TM_sf"/>
</dbReference>
<feature type="domain" description="ABC transporter" evidence="10">
    <location>
        <begin position="530"/>
        <end position="769"/>
    </location>
</feature>
<dbReference type="InterPro" id="IPR017871">
    <property type="entry name" value="ABC_transporter-like_CS"/>
</dbReference>
<dbReference type="GO" id="GO:0016887">
    <property type="term" value="F:ATP hydrolysis activity"/>
    <property type="evidence" value="ECO:0007669"/>
    <property type="project" value="InterPro"/>
</dbReference>
<accession>A0A813V7L1</accession>
<dbReference type="SMART" id="SM00382">
    <property type="entry name" value="AAA"/>
    <property type="match status" value="2"/>
</dbReference>
<proteinExistence type="inferred from homology"/>
<evidence type="ECO:0000256" key="8">
    <source>
        <dbReference type="ARBA" id="ARBA00023136"/>
    </source>
</evidence>
<dbReference type="GO" id="GO:0005524">
    <property type="term" value="F:ATP binding"/>
    <property type="evidence" value="ECO:0007669"/>
    <property type="project" value="UniProtKB-KW"/>
</dbReference>
<evidence type="ECO:0000256" key="1">
    <source>
        <dbReference type="ARBA" id="ARBA00004141"/>
    </source>
</evidence>
<dbReference type="EMBL" id="CAJNOL010000093">
    <property type="protein sequence ID" value="CAF0838631.1"/>
    <property type="molecule type" value="Genomic_DNA"/>
</dbReference>
<dbReference type="PROSITE" id="PS50929">
    <property type="entry name" value="ABC_TM1F"/>
    <property type="match status" value="2"/>
</dbReference>
<dbReference type="GO" id="GO:0015421">
    <property type="term" value="F:ABC-type oligopeptide transporter activity"/>
    <property type="evidence" value="ECO:0007669"/>
    <property type="project" value="TreeGrafter"/>
</dbReference>
<comment type="subcellular location">
    <subcellularLocation>
        <location evidence="1">Membrane</location>
        <topology evidence="1">Multi-pass membrane protein</topology>
    </subcellularLocation>
</comment>
<feature type="domain" description="ABC transmembrane type-1" evidence="11">
    <location>
        <begin position="1"/>
        <end position="122"/>
    </location>
</feature>
<evidence type="ECO:0000256" key="6">
    <source>
        <dbReference type="ARBA" id="ARBA00022840"/>
    </source>
</evidence>
<dbReference type="SUPFAM" id="SSF90123">
    <property type="entry name" value="ABC transporter transmembrane region"/>
    <property type="match status" value="2"/>
</dbReference>
<evidence type="ECO:0000313" key="12">
    <source>
        <dbReference type="EMBL" id="CAF0838631.1"/>
    </source>
</evidence>
<dbReference type="InterPro" id="IPR003593">
    <property type="entry name" value="AAA+_ATPase"/>
</dbReference>
<dbReference type="PANTHER" id="PTHR43394:SF27">
    <property type="entry name" value="ATP-DEPENDENT TRANSLOCASE ABCB1-LIKE"/>
    <property type="match status" value="1"/>
</dbReference>
<dbReference type="InterPro" id="IPR027417">
    <property type="entry name" value="P-loop_NTPase"/>
</dbReference>
<comment type="caution">
    <text evidence="12">The sequence shown here is derived from an EMBL/GenBank/DDBJ whole genome shotgun (WGS) entry which is preliminary data.</text>
</comment>
<evidence type="ECO:0000313" key="13">
    <source>
        <dbReference type="Proteomes" id="UP000663870"/>
    </source>
</evidence>
<dbReference type="PANTHER" id="PTHR43394">
    <property type="entry name" value="ATP-DEPENDENT PERMEASE MDL1, MITOCHONDRIAL"/>
    <property type="match status" value="1"/>
</dbReference>
<evidence type="ECO:0000256" key="3">
    <source>
        <dbReference type="ARBA" id="ARBA00022448"/>
    </source>
</evidence>
<gene>
    <name evidence="12" type="ORF">JXQ802_LOCUS6066</name>
</gene>
<dbReference type="InterPro" id="IPR039421">
    <property type="entry name" value="Type_1_exporter"/>
</dbReference>
<evidence type="ECO:0000256" key="2">
    <source>
        <dbReference type="ARBA" id="ARBA00007577"/>
    </source>
</evidence>
<keyword evidence="5" id="KW-0547">Nucleotide-binding</keyword>
<dbReference type="AlphaFoldDB" id="A0A813V7L1"/>
<dbReference type="GO" id="GO:0090374">
    <property type="term" value="P:oligopeptide export from mitochondrion"/>
    <property type="evidence" value="ECO:0007669"/>
    <property type="project" value="TreeGrafter"/>
</dbReference>
<dbReference type="FunFam" id="3.40.50.300:FF:000205">
    <property type="entry name" value="ABC transporter B family member 4"/>
    <property type="match status" value="2"/>
</dbReference>
<dbReference type="PROSITE" id="PS50893">
    <property type="entry name" value="ABC_TRANSPORTER_2"/>
    <property type="match status" value="2"/>
</dbReference>
<dbReference type="Gene3D" id="3.40.50.300">
    <property type="entry name" value="P-loop containing nucleotide triphosphate hydrolases"/>
    <property type="match status" value="2"/>
</dbReference>
<dbReference type="Proteomes" id="UP000663870">
    <property type="component" value="Unassembled WGS sequence"/>
</dbReference>
<sequence>MLCLIPLVIGSSFVFSKFTASETMNELMTYSKAGQIVQEVFSSLRTVLSLNSSKFEQKRYERELYSTRWSGIRQGAIFGVYTGWISLTTYLVYTIGFIFGSLFMSDKLHHSLNISDILVSFSEARGAAVAVFRLIDEGNDASVNETDVWKEDTEQIYNINGNIGFDNVNFMYPSRNDVPVLRNLSLIARAGQTTALVGSSGCGKSTCISLFLRYYEPSSGRITIDGRPITDYNIQHLRQNIGVVSQEPILFGMSIYENIRFGKLNASQAEIEQAAREANAHNFIMQLPDKYETLVGERGIQLSGGEKQRIALARALVKQPTFLLLDEATSALDNASEKIVQEALDRACKGRTTIVIAHRLTTIQNAHQIYVLDNGSVIEQGTHETLMAKKDGKYQAMVKCQQMEKVDDDKDDITSIQKAIEEEEKSIRSKLTQRIRSKAFACLLRQEVAYFDRPENSSGAICTRLSLDASAVQEMIGTRLGVVCEVLALSSRIAASISAAETFFDLFDRKPTIDNTSIEGQELIDFRGEIKFDQVKFIYPTRPTSIILNKFQLNIKPGQRVALVGASGCGKSTIIQLLERFYDVTKGRLLLDGIDIRQLNLHWVRSQFGLVSQEPILFDLTIAENIAYGLENVPMEDIINAASRANIHQFIEQLPQGYETKVGLKGSFLSGGEKQRIAIARVLIRRPKVLLLDEATSAMDSYNEQIVQEALEKVQREDPSRTSLIIAHRLSTIRSCDLICVLDRGHIVESGTHRELTQRYGAYYKMLAHNNLH</sequence>
<dbReference type="Pfam" id="PF00664">
    <property type="entry name" value="ABC_membrane"/>
    <property type="match status" value="2"/>
</dbReference>
<evidence type="ECO:0000256" key="4">
    <source>
        <dbReference type="ARBA" id="ARBA00022692"/>
    </source>
</evidence>
<dbReference type="Pfam" id="PF00005">
    <property type="entry name" value="ABC_tran"/>
    <property type="match status" value="2"/>
</dbReference>
<keyword evidence="4" id="KW-0812">Transmembrane</keyword>
<comment type="similarity">
    <text evidence="2">Belongs to the ABC transporter superfamily. ABCB family. Multidrug resistance exporter (TC 3.A.1.201) subfamily.</text>
</comment>
<evidence type="ECO:0000259" key="11">
    <source>
        <dbReference type="PROSITE" id="PS50929"/>
    </source>
</evidence>
<dbReference type="PROSITE" id="PS00211">
    <property type="entry name" value="ABC_TRANSPORTER_1"/>
    <property type="match status" value="2"/>
</dbReference>
<reference evidence="12" key="1">
    <citation type="submission" date="2021-02" db="EMBL/GenBank/DDBJ databases">
        <authorList>
            <person name="Nowell W R."/>
        </authorList>
    </citation>
    <scope>NUCLEOTIDE SEQUENCE</scope>
</reference>